<organism evidence="3 4">
    <name type="scientific">Gossypium australe</name>
    <dbReference type="NCBI Taxonomy" id="47621"/>
    <lineage>
        <taxon>Eukaryota</taxon>
        <taxon>Viridiplantae</taxon>
        <taxon>Streptophyta</taxon>
        <taxon>Embryophyta</taxon>
        <taxon>Tracheophyta</taxon>
        <taxon>Spermatophyta</taxon>
        <taxon>Magnoliopsida</taxon>
        <taxon>eudicotyledons</taxon>
        <taxon>Gunneridae</taxon>
        <taxon>Pentapetalae</taxon>
        <taxon>rosids</taxon>
        <taxon>malvids</taxon>
        <taxon>Malvales</taxon>
        <taxon>Malvaceae</taxon>
        <taxon>Malvoideae</taxon>
        <taxon>Gossypium</taxon>
    </lineage>
</organism>
<dbReference type="InterPro" id="IPR012337">
    <property type="entry name" value="RNaseH-like_sf"/>
</dbReference>
<dbReference type="Proteomes" id="UP000325315">
    <property type="component" value="Unassembled WGS sequence"/>
</dbReference>
<dbReference type="PANTHER" id="PTHR47481:SF30">
    <property type="entry name" value="CCHC-TYPE DOMAIN-CONTAINING PROTEIN"/>
    <property type="match status" value="1"/>
</dbReference>
<dbReference type="InterPro" id="IPR054722">
    <property type="entry name" value="PolX-like_BBD"/>
</dbReference>
<feature type="compositionally biased region" description="Low complexity" evidence="1">
    <location>
        <begin position="450"/>
        <end position="471"/>
    </location>
</feature>
<dbReference type="Pfam" id="PF22936">
    <property type="entry name" value="Pol_BBD"/>
    <property type="match status" value="1"/>
</dbReference>
<evidence type="ECO:0000259" key="2">
    <source>
        <dbReference type="Pfam" id="PF22936"/>
    </source>
</evidence>
<feature type="region of interest" description="Disordered" evidence="1">
    <location>
        <begin position="277"/>
        <end position="302"/>
    </location>
</feature>
<dbReference type="PANTHER" id="PTHR47481">
    <property type="match status" value="1"/>
</dbReference>
<evidence type="ECO:0000256" key="1">
    <source>
        <dbReference type="SAM" id="MobiDB-lite"/>
    </source>
</evidence>
<feature type="compositionally biased region" description="Low complexity" evidence="1">
    <location>
        <begin position="488"/>
        <end position="499"/>
    </location>
</feature>
<keyword evidence="4" id="KW-1185">Reference proteome</keyword>
<accession>A0A5B6WK64</accession>
<sequence>MSHPTSSSVVQSTTPMMASTLINGVVDSRFFSTKKISVLLDDSNFLLWRQQVLRVIKTYKLQSFLDSRTIPSPPLLPDADGVLQENPEFARKIPYNTQGVTTMLLDVEARQQVTTFEAPTLANKLTYQPTDITTVTLFYRPSATARSHGRGCTSGSRFQCQLCGNQGRLVDRCYYHFDASYKSVGYRPLPSPQASVFMFGPGSPMAPWIPSSLPTSTATVSSTQPGWYFPPAPAPTWTNPFMVNLPQPISAPTPANSHLQASIATPETVSDNARYPDSGATHHLTHSATSMGESTSYNGPGKVDVGNGTALPVISTGQSSLLTRTRPLYMRSLLFVPSITKNLLSVSKFTKDNQNISYHFRNGGGEFQALKLYLAQQMIMHRFSCPCTSVQNGIAEHKHRQIVEDGLSMLTHATMPLTYCNDAFIFPFRPITTKFVRPIPTSQSSSKLLVLSSTQPSSTSQPSVISSTPQVNPSNHTPRSHSLSPVLSTSVNSTSRTSSAHLSDQPSLPVYIPYNSHAMVTHSKAGIFKPKAYMSTKLVSLKTFLLTSMPQCAMNLGKQLCIVGCRISFKITHGASVLYLKIEEKFLVNGCLK</sequence>
<gene>
    <name evidence="3" type="ORF">EPI10_021915</name>
</gene>
<comment type="caution">
    <text evidence="3">The sequence shown here is derived from an EMBL/GenBank/DDBJ whole genome shotgun (WGS) entry which is preliminary data.</text>
</comment>
<dbReference type="OrthoDB" id="1752333at2759"/>
<dbReference type="EMBL" id="SMMG02000003">
    <property type="protein sequence ID" value="KAA3481556.1"/>
    <property type="molecule type" value="Genomic_DNA"/>
</dbReference>
<dbReference type="SUPFAM" id="SSF53098">
    <property type="entry name" value="Ribonuclease H-like"/>
    <property type="match status" value="1"/>
</dbReference>
<feature type="compositionally biased region" description="Polar residues" evidence="1">
    <location>
        <begin position="286"/>
        <end position="298"/>
    </location>
</feature>
<evidence type="ECO:0000313" key="4">
    <source>
        <dbReference type="Proteomes" id="UP000325315"/>
    </source>
</evidence>
<proteinExistence type="predicted"/>
<protein>
    <submittedName>
        <fullName evidence="3">Retrovirus-related Pol polyprotein from transposon TNT 1-94</fullName>
    </submittedName>
</protein>
<evidence type="ECO:0000313" key="3">
    <source>
        <dbReference type="EMBL" id="KAA3481556.1"/>
    </source>
</evidence>
<feature type="domain" description="Retrovirus-related Pol polyprotein from transposon TNT 1-94-like beta-barrel" evidence="2">
    <location>
        <begin position="277"/>
        <end position="352"/>
    </location>
</feature>
<reference evidence="3" key="1">
    <citation type="submission" date="2019-08" db="EMBL/GenBank/DDBJ databases">
        <authorList>
            <person name="Liu F."/>
        </authorList>
    </citation>
    <scope>NUCLEOTIDE SEQUENCE [LARGE SCALE GENOMIC DNA]</scope>
    <source>
        <strain evidence="3">PA1801</strain>
        <tissue evidence="3">Leaf</tissue>
    </source>
</reference>
<feature type="region of interest" description="Disordered" evidence="1">
    <location>
        <begin position="450"/>
        <end position="503"/>
    </location>
</feature>
<feature type="compositionally biased region" description="Polar residues" evidence="1">
    <location>
        <begin position="472"/>
        <end position="487"/>
    </location>
</feature>
<name>A0A5B6WK64_9ROSI</name>
<dbReference type="AlphaFoldDB" id="A0A5B6WK64"/>